<sequence length="515" mass="57639">MEPNIHGSRNDDFTCGQCGEPGHMTRQCPNDSIPLRQRDSNAGDAYGNYGNYGDDNGGGYGETAGGGGRACYNCGQEGHSKAECPGPRKAGGCFNCGQEGHSKAECTEPRKMGACFNCGEEGHSKSECPKPRVFKGTCRICEKEGHPAVDCPERPPDVCKNCQAEGHKTMECKENRKFDLNRIADMLPHEGWAAMKKASDERDLDDFREALKIYSKAVPHATWVDIERKMREDDFKIYIIAMEAEVDDVMSLIDLQGVLDREFVIGFFFSPKASRGHLQDRWPADAEENLERMNNAGIPYERKVPRCLNCGELGHISRSCKEERTENGRVEIKCSNCDGVGHRVRDCRQQRKNKHACRNCGSVEHIASDCTEPRSAGDVECRKCNETGHFAKDCPNVADRGPRTCRNCGSEDHIARDCDQPRNLSTVTCRNCEKTGHYSRDCDQPKDWSKIQCNNCGEMGHTVARCRQPRKEEEPQDEPAFSPGSPTREEPDLLGPEASEEPFEFKRHGDNEDLW</sequence>
<accession>A0AAD6DYQ4</accession>
<organism evidence="4 5">
    <name type="scientific">Penicillium hordei</name>
    <dbReference type="NCBI Taxonomy" id="40994"/>
    <lineage>
        <taxon>Eukaryota</taxon>
        <taxon>Fungi</taxon>
        <taxon>Dikarya</taxon>
        <taxon>Ascomycota</taxon>
        <taxon>Pezizomycotina</taxon>
        <taxon>Eurotiomycetes</taxon>
        <taxon>Eurotiomycetidae</taxon>
        <taxon>Eurotiales</taxon>
        <taxon>Aspergillaceae</taxon>
        <taxon>Penicillium</taxon>
    </lineage>
</organism>
<feature type="domain" description="CCHC-type" evidence="3">
    <location>
        <begin position="429"/>
        <end position="444"/>
    </location>
</feature>
<dbReference type="GO" id="GO:0003676">
    <property type="term" value="F:nucleic acid binding"/>
    <property type="evidence" value="ECO:0007669"/>
    <property type="project" value="InterPro"/>
</dbReference>
<dbReference type="InterPro" id="IPR001878">
    <property type="entry name" value="Znf_CCHC"/>
</dbReference>
<evidence type="ECO:0000313" key="4">
    <source>
        <dbReference type="EMBL" id="KAJ5597495.1"/>
    </source>
</evidence>
<keyword evidence="1" id="KW-0862">Zinc</keyword>
<feature type="domain" description="CCHC-type" evidence="3">
    <location>
        <begin position="381"/>
        <end position="396"/>
    </location>
</feature>
<evidence type="ECO:0000313" key="5">
    <source>
        <dbReference type="Proteomes" id="UP001213799"/>
    </source>
</evidence>
<evidence type="ECO:0000256" key="2">
    <source>
        <dbReference type="SAM" id="MobiDB-lite"/>
    </source>
</evidence>
<proteinExistence type="predicted"/>
<feature type="domain" description="CCHC-type" evidence="3">
    <location>
        <begin position="405"/>
        <end position="420"/>
    </location>
</feature>
<feature type="domain" description="CCHC-type" evidence="3">
    <location>
        <begin position="93"/>
        <end position="108"/>
    </location>
</feature>
<protein>
    <recommendedName>
        <fullName evidence="3">CCHC-type domain-containing protein</fullName>
    </recommendedName>
</protein>
<dbReference type="EMBL" id="JAQJAE010000004">
    <property type="protein sequence ID" value="KAJ5597495.1"/>
    <property type="molecule type" value="Genomic_DNA"/>
</dbReference>
<keyword evidence="1" id="KW-0479">Metal-binding</keyword>
<feature type="domain" description="CCHC-type" evidence="3">
    <location>
        <begin position="15"/>
        <end position="30"/>
    </location>
</feature>
<dbReference type="RefSeq" id="XP_056750710.1">
    <property type="nucleotide sequence ID" value="XM_056898634.1"/>
</dbReference>
<reference evidence="4" key="1">
    <citation type="journal article" date="2023" name="IMA Fungus">
        <title>Comparative genomic study of the Penicillium genus elucidates a diverse pangenome and 15 lateral gene transfer events.</title>
        <authorList>
            <person name="Petersen C."/>
            <person name="Sorensen T."/>
            <person name="Nielsen M.R."/>
            <person name="Sondergaard T.E."/>
            <person name="Sorensen J.L."/>
            <person name="Fitzpatrick D.A."/>
            <person name="Frisvad J.C."/>
            <person name="Nielsen K.L."/>
        </authorList>
    </citation>
    <scope>NUCLEOTIDE SEQUENCE</scope>
    <source>
        <strain evidence="4">IBT 12815</strain>
    </source>
</reference>
<dbReference type="PROSITE" id="PS50158">
    <property type="entry name" value="ZF_CCHC"/>
    <property type="match status" value="10"/>
</dbReference>
<dbReference type="SUPFAM" id="SSF57756">
    <property type="entry name" value="Retrovirus zinc finger-like domains"/>
    <property type="match status" value="7"/>
</dbReference>
<keyword evidence="5" id="KW-1185">Reference proteome</keyword>
<feature type="region of interest" description="Disordered" evidence="2">
    <location>
        <begin position="467"/>
        <end position="515"/>
    </location>
</feature>
<dbReference type="GeneID" id="81588876"/>
<dbReference type="InterPro" id="IPR051714">
    <property type="entry name" value="Znf_CCHC_NABP"/>
</dbReference>
<keyword evidence="1" id="KW-0863">Zinc-finger</keyword>
<feature type="domain" description="CCHC-type" evidence="3">
    <location>
        <begin position="71"/>
        <end position="85"/>
    </location>
</feature>
<dbReference type="GO" id="GO:0008270">
    <property type="term" value="F:zinc ion binding"/>
    <property type="evidence" value="ECO:0007669"/>
    <property type="project" value="UniProtKB-KW"/>
</dbReference>
<name>A0AAD6DYQ4_9EURO</name>
<reference evidence="4" key="2">
    <citation type="submission" date="2023-01" db="EMBL/GenBank/DDBJ databases">
        <authorList>
            <person name="Petersen C."/>
        </authorList>
    </citation>
    <scope>NUCLEOTIDE SEQUENCE</scope>
    <source>
        <strain evidence="4">IBT 12815</strain>
    </source>
</reference>
<dbReference type="AlphaFoldDB" id="A0AAD6DYQ4"/>
<feature type="compositionally biased region" description="Basic and acidic residues" evidence="2">
    <location>
        <begin position="503"/>
        <end position="515"/>
    </location>
</feature>
<feature type="domain" description="CCHC-type" evidence="3">
    <location>
        <begin position="115"/>
        <end position="130"/>
    </location>
</feature>
<feature type="domain" description="CCHC-type" evidence="3">
    <location>
        <begin position="453"/>
        <end position="468"/>
    </location>
</feature>
<feature type="region of interest" description="Disordered" evidence="2">
    <location>
        <begin position="22"/>
        <end position="47"/>
    </location>
</feature>
<comment type="caution">
    <text evidence="4">The sequence shown here is derived from an EMBL/GenBank/DDBJ whole genome shotgun (WGS) entry which is preliminary data.</text>
</comment>
<dbReference type="PANTHER" id="PTHR23002">
    <property type="entry name" value="ZINC FINGER CCHC DOMAIN CONTAINING PROTEIN"/>
    <property type="match status" value="1"/>
</dbReference>
<evidence type="ECO:0000259" key="3">
    <source>
        <dbReference type="PROSITE" id="PS50158"/>
    </source>
</evidence>
<dbReference type="SMART" id="SM00343">
    <property type="entry name" value="ZnF_C2HC"/>
    <property type="match status" value="13"/>
</dbReference>
<gene>
    <name evidence="4" type="ORF">N7537_007579</name>
</gene>
<feature type="domain" description="CCHC-type" evidence="3">
    <location>
        <begin position="306"/>
        <end position="322"/>
    </location>
</feature>
<dbReference type="Gene3D" id="4.10.60.10">
    <property type="entry name" value="Zinc finger, CCHC-type"/>
    <property type="match status" value="6"/>
</dbReference>
<dbReference type="Proteomes" id="UP001213799">
    <property type="component" value="Unassembled WGS sequence"/>
</dbReference>
<evidence type="ECO:0000256" key="1">
    <source>
        <dbReference type="PROSITE-ProRule" id="PRU00047"/>
    </source>
</evidence>
<dbReference type="Pfam" id="PF00098">
    <property type="entry name" value="zf-CCHC"/>
    <property type="match status" value="11"/>
</dbReference>
<dbReference type="InterPro" id="IPR036875">
    <property type="entry name" value="Znf_CCHC_sf"/>
</dbReference>
<feature type="domain" description="CCHC-type" evidence="3">
    <location>
        <begin position="138"/>
        <end position="153"/>
    </location>
</feature>